<dbReference type="Gene3D" id="1.20.1260.30">
    <property type="match status" value="1"/>
</dbReference>
<dbReference type="EC" id="2.1.1.72" evidence="2"/>
<keyword evidence="5" id="KW-0949">S-adenosyl-L-methionine</keyword>
<dbReference type="NCBIfam" id="TIGR00497">
    <property type="entry name" value="hsdM"/>
    <property type="match status" value="1"/>
</dbReference>
<name>A0A1M6WWW5_9FIRM</name>
<keyword evidence="12" id="KW-1185">Reference proteome</keyword>
<dbReference type="SUPFAM" id="SSF53335">
    <property type="entry name" value="S-adenosyl-L-methionine-dependent methyltransferases"/>
    <property type="match status" value="1"/>
</dbReference>
<evidence type="ECO:0000256" key="7">
    <source>
        <dbReference type="ARBA" id="ARBA00047942"/>
    </source>
</evidence>
<evidence type="ECO:0000256" key="5">
    <source>
        <dbReference type="ARBA" id="ARBA00022691"/>
    </source>
</evidence>
<dbReference type="PANTHER" id="PTHR42933">
    <property type="entry name" value="SLR6095 PROTEIN"/>
    <property type="match status" value="1"/>
</dbReference>
<dbReference type="STRING" id="1121950.SAMN02745243_04116"/>
<dbReference type="PRINTS" id="PR00507">
    <property type="entry name" value="N12N6MTFRASE"/>
</dbReference>
<keyword evidence="8" id="KW-0812">Transmembrane</keyword>
<dbReference type="Pfam" id="PF12161">
    <property type="entry name" value="HsdM_N"/>
    <property type="match status" value="1"/>
</dbReference>
<comment type="catalytic activity">
    <reaction evidence="7">
        <text>a 2'-deoxyadenosine in DNA + S-adenosyl-L-methionine = an N(6)-methyl-2'-deoxyadenosine in DNA + S-adenosyl-L-homocysteine + H(+)</text>
        <dbReference type="Rhea" id="RHEA:15197"/>
        <dbReference type="Rhea" id="RHEA-COMP:12418"/>
        <dbReference type="Rhea" id="RHEA-COMP:12419"/>
        <dbReference type="ChEBI" id="CHEBI:15378"/>
        <dbReference type="ChEBI" id="CHEBI:57856"/>
        <dbReference type="ChEBI" id="CHEBI:59789"/>
        <dbReference type="ChEBI" id="CHEBI:90615"/>
        <dbReference type="ChEBI" id="CHEBI:90616"/>
        <dbReference type="EC" id="2.1.1.72"/>
    </reaction>
</comment>
<keyword evidence="8" id="KW-1133">Transmembrane helix</keyword>
<dbReference type="GO" id="GO:0009007">
    <property type="term" value="F:site-specific DNA-methyltransferase (adenine-specific) activity"/>
    <property type="evidence" value="ECO:0007669"/>
    <property type="project" value="UniProtKB-EC"/>
</dbReference>
<dbReference type="InterPro" id="IPR051537">
    <property type="entry name" value="DNA_Adenine_Mtase"/>
</dbReference>
<dbReference type="Pfam" id="PF02384">
    <property type="entry name" value="N6_Mtase"/>
    <property type="match status" value="1"/>
</dbReference>
<comment type="similarity">
    <text evidence="1">Belongs to the N(4)/N(6)-methyltransferase family.</text>
</comment>
<dbReference type="GO" id="GO:0008170">
    <property type="term" value="F:N-methyltransferase activity"/>
    <property type="evidence" value="ECO:0007669"/>
    <property type="project" value="InterPro"/>
</dbReference>
<dbReference type="PROSITE" id="PS00092">
    <property type="entry name" value="N6_MTASE"/>
    <property type="match status" value="1"/>
</dbReference>
<evidence type="ECO:0000259" key="10">
    <source>
        <dbReference type="Pfam" id="PF12161"/>
    </source>
</evidence>
<organism evidence="11 12">
    <name type="scientific">Hespellia stercorisuis DSM 15480</name>
    <dbReference type="NCBI Taxonomy" id="1121950"/>
    <lineage>
        <taxon>Bacteria</taxon>
        <taxon>Bacillati</taxon>
        <taxon>Bacillota</taxon>
        <taxon>Clostridia</taxon>
        <taxon>Lachnospirales</taxon>
        <taxon>Lachnospiraceae</taxon>
        <taxon>Hespellia</taxon>
    </lineage>
</organism>
<dbReference type="Gene3D" id="3.40.50.150">
    <property type="entry name" value="Vaccinia Virus protein VP39"/>
    <property type="match status" value="1"/>
</dbReference>
<dbReference type="GO" id="GO:0009307">
    <property type="term" value="P:DNA restriction-modification system"/>
    <property type="evidence" value="ECO:0007669"/>
    <property type="project" value="UniProtKB-KW"/>
</dbReference>
<keyword evidence="4" id="KW-0808">Transferase</keyword>
<dbReference type="AlphaFoldDB" id="A0A1M6WWW5"/>
<dbReference type="PANTHER" id="PTHR42933:SF1">
    <property type="entry name" value="SITE-SPECIFIC DNA-METHYLTRANSFERASE (ADENINE-SPECIFIC)"/>
    <property type="match status" value="1"/>
</dbReference>
<protein>
    <recommendedName>
        <fullName evidence="2">site-specific DNA-methyltransferase (adenine-specific)</fullName>
        <ecNumber evidence="2">2.1.1.72</ecNumber>
    </recommendedName>
</protein>
<feature type="domain" description="DNA methylase adenine-specific" evidence="9">
    <location>
        <begin position="161"/>
        <end position="424"/>
    </location>
</feature>
<dbReference type="InterPro" id="IPR003356">
    <property type="entry name" value="DNA_methylase_A-5"/>
</dbReference>
<reference evidence="11 12" key="1">
    <citation type="submission" date="2016-11" db="EMBL/GenBank/DDBJ databases">
        <authorList>
            <person name="Jaros S."/>
            <person name="Januszkiewicz K."/>
            <person name="Wedrychowicz H."/>
        </authorList>
    </citation>
    <scope>NUCLEOTIDE SEQUENCE [LARGE SCALE GENOMIC DNA]</scope>
    <source>
        <strain evidence="11 12">DSM 15480</strain>
    </source>
</reference>
<dbReference type="RefSeq" id="WP_330392412.1">
    <property type="nucleotide sequence ID" value="NZ_FQZY01000123.1"/>
</dbReference>
<keyword evidence="6" id="KW-0680">Restriction system</keyword>
<dbReference type="Proteomes" id="UP000184301">
    <property type="component" value="Unassembled WGS sequence"/>
</dbReference>
<keyword evidence="3 11" id="KW-0489">Methyltransferase</keyword>
<evidence type="ECO:0000256" key="3">
    <source>
        <dbReference type="ARBA" id="ARBA00022603"/>
    </source>
</evidence>
<evidence type="ECO:0000313" key="12">
    <source>
        <dbReference type="Proteomes" id="UP000184301"/>
    </source>
</evidence>
<proteinExistence type="inferred from homology"/>
<dbReference type="SMR" id="A0A1M6WWW5"/>
<dbReference type="GO" id="GO:0003677">
    <property type="term" value="F:DNA binding"/>
    <property type="evidence" value="ECO:0007669"/>
    <property type="project" value="InterPro"/>
</dbReference>
<dbReference type="InterPro" id="IPR029063">
    <property type="entry name" value="SAM-dependent_MTases_sf"/>
</dbReference>
<evidence type="ECO:0000313" key="11">
    <source>
        <dbReference type="EMBL" id="SHK98208.1"/>
    </source>
</evidence>
<evidence type="ECO:0000256" key="1">
    <source>
        <dbReference type="ARBA" id="ARBA00006594"/>
    </source>
</evidence>
<accession>A0A1M6WWW5</accession>
<keyword evidence="8" id="KW-0472">Membrane</keyword>
<dbReference type="InterPro" id="IPR038333">
    <property type="entry name" value="T1MK-like_N_sf"/>
</dbReference>
<sequence length="429" mass="49255">MNKQQLASTIWESANQMRSKIDANDYKDFILGFIFYKYLSESEVNLMKKEGFTDEEIKKMNEKDVKYVEHVKNTLGYFISYENLFSTWLEMKNDFNVSNVRDALSAFERNIDDVYKNVYQNIFNTLQTGLSKLGDTAQTQTKSIRGLLKLIRRIPMDGKQDYDVLGFIYEYLISMFAANAGKKAGEFYTPHEVSVLMSEIVAEHLKDRKEIKIYDPTSGSGSLLINIGHSIAKYLDGNGKIEYYAQEWKENTYNLTRMNLVMRGIKPSNIFVRNGDTLEEDWPFFEEGDRDKTYRLVSVDAVVSNPPYSQKWDITDKEFDPRYKDYGVAPKGKADLAFLLHDLYHLEEDGIMTIVLPHGVLFRGGDEGTIRKNLIEKNRIDTIIGLPANIFFGTGIPTIILVLKKKRTNNDVLIIDASKGFEKVGKIIS</sequence>
<dbReference type="InterPro" id="IPR004546">
    <property type="entry name" value="Restrct_endonuc_T1M"/>
</dbReference>
<feature type="transmembrane region" description="Helical" evidence="8">
    <location>
        <begin position="383"/>
        <end position="403"/>
    </location>
</feature>
<dbReference type="EMBL" id="FQZY01000123">
    <property type="protein sequence ID" value="SHK98208.1"/>
    <property type="molecule type" value="Genomic_DNA"/>
</dbReference>
<feature type="domain" description="N6 adenine-specific DNA methyltransferase N-terminal" evidence="10">
    <location>
        <begin position="6"/>
        <end position="123"/>
    </location>
</feature>
<evidence type="ECO:0000256" key="8">
    <source>
        <dbReference type="SAM" id="Phobius"/>
    </source>
</evidence>
<dbReference type="InterPro" id="IPR002052">
    <property type="entry name" value="DNA_methylase_N6_adenine_CS"/>
</dbReference>
<gene>
    <name evidence="11" type="ORF">SAMN02745243_04116</name>
</gene>
<dbReference type="InterPro" id="IPR022749">
    <property type="entry name" value="D12N6_MeTrfase_N"/>
</dbReference>
<evidence type="ECO:0000256" key="4">
    <source>
        <dbReference type="ARBA" id="ARBA00022679"/>
    </source>
</evidence>
<evidence type="ECO:0000259" key="9">
    <source>
        <dbReference type="Pfam" id="PF02384"/>
    </source>
</evidence>
<evidence type="ECO:0000256" key="2">
    <source>
        <dbReference type="ARBA" id="ARBA00011900"/>
    </source>
</evidence>
<dbReference type="GO" id="GO:0032259">
    <property type="term" value="P:methylation"/>
    <property type="evidence" value="ECO:0007669"/>
    <property type="project" value="UniProtKB-KW"/>
</dbReference>
<evidence type="ECO:0000256" key="6">
    <source>
        <dbReference type="ARBA" id="ARBA00022747"/>
    </source>
</evidence>